<proteinExistence type="predicted"/>
<accession>A0ABQ2GBK4</accession>
<organism evidence="1 2">
    <name type="scientific">Modestobacter marinus</name>
    <dbReference type="NCBI Taxonomy" id="477641"/>
    <lineage>
        <taxon>Bacteria</taxon>
        <taxon>Bacillati</taxon>
        <taxon>Actinomycetota</taxon>
        <taxon>Actinomycetes</taxon>
        <taxon>Geodermatophilales</taxon>
        <taxon>Geodermatophilaceae</taxon>
        <taxon>Modestobacter</taxon>
    </lineage>
</organism>
<protein>
    <submittedName>
        <fullName evidence="1">Uncharacterized protein</fullName>
    </submittedName>
</protein>
<sequence length="137" mass="14962">MRRVLLWLGLAAVVTVGLLLLRAELMTVDLDEAEGSFTDVVVAAQVTQEDDPAAVREEMTRGLVSTCRLLVNADVVAESFRTVADGVFAFRLRPGLDEFERRELRGCLSDTRVQHLLVDVRHLETVTPAAGAGSRDG</sequence>
<comment type="caution">
    <text evidence="1">The sequence shown here is derived from an EMBL/GenBank/DDBJ whole genome shotgun (WGS) entry which is preliminary data.</text>
</comment>
<dbReference type="EMBL" id="BMMI01000013">
    <property type="protein sequence ID" value="GGL84113.1"/>
    <property type="molecule type" value="Genomic_DNA"/>
</dbReference>
<keyword evidence="2" id="KW-1185">Reference proteome</keyword>
<evidence type="ECO:0000313" key="2">
    <source>
        <dbReference type="Proteomes" id="UP000648663"/>
    </source>
</evidence>
<gene>
    <name evidence="1" type="ORF">GCM10011589_45740</name>
</gene>
<name>A0ABQ2GBK4_9ACTN</name>
<evidence type="ECO:0000313" key="1">
    <source>
        <dbReference type="EMBL" id="GGL84113.1"/>
    </source>
</evidence>
<dbReference type="Proteomes" id="UP000648663">
    <property type="component" value="Unassembled WGS sequence"/>
</dbReference>
<reference evidence="2" key="1">
    <citation type="journal article" date="2019" name="Int. J. Syst. Evol. Microbiol.">
        <title>The Global Catalogue of Microorganisms (GCM) 10K type strain sequencing project: providing services to taxonomists for standard genome sequencing and annotation.</title>
        <authorList>
            <consortium name="The Broad Institute Genomics Platform"/>
            <consortium name="The Broad Institute Genome Sequencing Center for Infectious Disease"/>
            <person name="Wu L."/>
            <person name="Ma J."/>
        </authorList>
    </citation>
    <scope>NUCLEOTIDE SEQUENCE [LARGE SCALE GENOMIC DNA]</scope>
    <source>
        <strain evidence="2">CGMCC 4.5581</strain>
    </source>
</reference>